<evidence type="ECO:0008006" key="3">
    <source>
        <dbReference type="Google" id="ProtNLM"/>
    </source>
</evidence>
<dbReference type="GeneID" id="87810958"/>
<dbReference type="GO" id="GO:0018836">
    <property type="term" value="F:alkylmercury lyase activity"/>
    <property type="evidence" value="ECO:0007669"/>
    <property type="project" value="InterPro"/>
</dbReference>
<accession>A0AAF1BKR5</accession>
<keyword evidence="2" id="KW-1185">Reference proteome</keyword>
<evidence type="ECO:0000313" key="2">
    <source>
        <dbReference type="Proteomes" id="UP000827549"/>
    </source>
</evidence>
<reference evidence="1" key="1">
    <citation type="submission" date="2023-10" db="EMBL/GenBank/DDBJ databases">
        <authorList>
            <person name="Noh H."/>
        </authorList>
    </citation>
    <scope>NUCLEOTIDE SEQUENCE</scope>
    <source>
        <strain evidence="1">DUCC4014</strain>
    </source>
</reference>
<dbReference type="Gene3D" id="3.30.450.410">
    <property type="match status" value="1"/>
</dbReference>
<dbReference type="RefSeq" id="XP_062630293.1">
    <property type="nucleotide sequence ID" value="XM_062774309.1"/>
</dbReference>
<dbReference type="SUPFAM" id="SSF160387">
    <property type="entry name" value="NosL/MerB-like"/>
    <property type="match status" value="1"/>
</dbReference>
<protein>
    <recommendedName>
        <fullName evidence="3">Transmembrane protein</fullName>
    </recommendedName>
</protein>
<gene>
    <name evidence="1" type="ORF">LOC62_05G007787</name>
</gene>
<dbReference type="AlphaFoldDB" id="A0AAF1BKR5"/>
<proteinExistence type="predicted"/>
<organism evidence="1 2">
    <name type="scientific">Vanrija pseudolonga</name>
    <dbReference type="NCBI Taxonomy" id="143232"/>
    <lineage>
        <taxon>Eukaryota</taxon>
        <taxon>Fungi</taxon>
        <taxon>Dikarya</taxon>
        <taxon>Basidiomycota</taxon>
        <taxon>Agaricomycotina</taxon>
        <taxon>Tremellomycetes</taxon>
        <taxon>Trichosporonales</taxon>
        <taxon>Trichosporonaceae</taxon>
        <taxon>Vanrija</taxon>
    </lineage>
</organism>
<name>A0AAF1BKR5_9TREE</name>
<dbReference type="InterPro" id="IPR004927">
    <property type="entry name" value="MerB"/>
</dbReference>
<dbReference type="EMBL" id="CP086718">
    <property type="protein sequence ID" value="WOO84267.1"/>
    <property type="molecule type" value="Genomic_DNA"/>
</dbReference>
<evidence type="ECO:0000313" key="1">
    <source>
        <dbReference type="EMBL" id="WOO84267.1"/>
    </source>
</evidence>
<dbReference type="Pfam" id="PF03243">
    <property type="entry name" value="MerB"/>
    <property type="match status" value="1"/>
</dbReference>
<dbReference type="Proteomes" id="UP000827549">
    <property type="component" value="Chromosome 5"/>
</dbReference>
<dbReference type="InterPro" id="IPR053717">
    <property type="entry name" value="MerB_lyase_sf"/>
</dbReference>
<sequence length="249" mass="26729">MAPSPQHTEDVRVALYAGLASTGRAPTVPELAEVTSHTLDDTRASLVALHDSRDVALSAAALDALKSNSPAHDTDASAVVMAHPFATVPLGFSVMGKSTLWWGGCAWDSFALAHLVPEQGPVLVATRCPNCTSPLAFEVGPDAPPAPPAVASSKSTPPVAHFLVPMSRVWNDVVHTCSHQSLFCNEHCVDAWLAKTGNDKGYVMSLDTLWHFARGWYAGRLERGYKRREPAQAKDYFRSVGLSGPFWGL</sequence>